<dbReference type="OrthoDB" id="2475735at2759"/>
<evidence type="ECO:0000313" key="3">
    <source>
        <dbReference type="EMBL" id="GET02078.1"/>
    </source>
</evidence>
<feature type="region of interest" description="Disordered" evidence="1">
    <location>
        <begin position="150"/>
        <end position="195"/>
    </location>
</feature>
<dbReference type="Proteomes" id="UP000247702">
    <property type="component" value="Unassembled WGS sequence"/>
</dbReference>
<sequence length="214" mass="25469">MEWTQEQIIAAFATWGNPIMISTKKQRKFQTIWVKILLNNEVRAHFDQGLWMYTLLNIWFPEDWSLKERKHRERFYLVWKDCPEAQHTQCLVNRNLQSDFLAKYSIKAYKAIQTPKGERQLIVFFERHTDMMFALRTSFDIENHSYNWSRGDPDRNKIPRNNSTKLSKESSSKMSIRNRSMDQNPTKSQRWNKSKGSADVFNTLADVLKKLASN</sequence>
<feature type="compositionally biased region" description="Polar residues" evidence="1">
    <location>
        <begin position="172"/>
        <end position="195"/>
    </location>
</feature>
<evidence type="ECO:0000256" key="1">
    <source>
        <dbReference type="SAM" id="MobiDB-lite"/>
    </source>
</evidence>
<protein>
    <submittedName>
        <fullName evidence="2">Uncharacterized protein</fullName>
    </submittedName>
</protein>
<dbReference type="EMBL" id="BLAL01000304">
    <property type="protein sequence ID" value="GET02078.1"/>
    <property type="molecule type" value="Genomic_DNA"/>
</dbReference>
<gene>
    <name evidence="3" type="ORF">RCL2_002845800</name>
    <name evidence="2" type="ORF">RclHR1_00290012</name>
</gene>
<dbReference type="EMBL" id="BEXD01002112">
    <property type="protein sequence ID" value="GBB97014.1"/>
    <property type="molecule type" value="Genomic_DNA"/>
</dbReference>
<evidence type="ECO:0000313" key="4">
    <source>
        <dbReference type="Proteomes" id="UP000247702"/>
    </source>
</evidence>
<dbReference type="AlphaFoldDB" id="A0A2Z6RG70"/>
<dbReference type="Proteomes" id="UP000615446">
    <property type="component" value="Unassembled WGS sequence"/>
</dbReference>
<reference evidence="2 4" key="1">
    <citation type="submission" date="2017-11" db="EMBL/GenBank/DDBJ databases">
        <title>The genome of Rhizophagus clarus HR1 reveals common genetic basis of auxotrophy among arbuscular mycorrhizal fungi.</title>
        <authorList>
            <person name="Kobayashi Y."/>
        </authorList>
    </citation>
    <scope>NUCLEOTIDE SEQUENCE [LARGE SCALE GENOMIC DNA]</scope>
    <source>
        <strain evidence="2 4">HR1</strain>
    </source>
</reference>
<organism evidence="2 4">
    <name type="scientific">Rhizophagus clarus</name>
    <dbReference type="NCBI Taxonomy" id="94130"/>
    <lineage>
        <taxon>Eukaryota</taxon>
        <taxon>Fungi</taxon>
        <taxon>Fungi incertae sedis</taxon>
        <taxon>Mucoromycota</taxon>
        <taxon>Glomeromycotina</taxon>
        <taxon>Glomeromycetes</taxon>
        <taxon>Glomerales</taxon>
        <taxon>Glomeraceae</taxon>
        <taxon>Rhizophagus</taxon>
    </lineage>
</organism>
<proteinExistence type="predicted"/>
<evidence type="ECO:0000313" key="2">
    <source>
        <dbReference type="EMBL" id="GBB97014.1"/>
    </source>
</evidence>
<name>A0A2Z6RG70_9GLOM</name>
<comment type="caution">
    <text evidence="2">The sequence shown here is derived from an EMBL/GenBank/DDBJ whole genome shotgun (WGS) entry which is preliminary data.</text>
</comment>
<accession>A0A2Z6RG70</accession>
<reference evidence="3" key="2">
    <citation type="submission" date="2019-10" db="EMBL/GenBank/DDBJ databases">
        <title>Conservation and host-specific expression of non-tandemly repeated heterogenous ribosome RNA gene in arbuscular mycorrhizal fungi.</title>
        <authorList>
            <person name="Maeda T."/>
            <person name="Kobayashi Y."/>
            <person name="Nakagawa T."/>
            <person name="Ezawa T."/>
            <person name="Yamaguchi K."/>
            <person name="Bino T."/>
            <person name="Nishimoto Y."/>
            <person name="Shigenobu S."/>
            <person name="Kawaguchi M."/>
        </authorList>
    </citation>
    <scope>NUCLEOTIDE SEQUENCE</scope>
    <source>
        <strain evidence="3">HR1</strain>
    </source>
</reference>
<keyword evidence="4" id="KW-1185">Reference proteome</keyword>